<evidence type="ECO:0000256" key="1">
    <source>
        <dbReference type="ARBA" id="ARBA00006010"/>
    </source>
</evidence>
<dbReference type="Proteomes" id="UP000289738">
    <property type="component" value="Chromosome A01"/>
</dbReference>
<dbReference type="Pfam" id="PF04885">
    <property type="entry name" value="Stig1"/>
    <property type="match status" value="1"/>
</dbReference>
<organism evidence="3 4">
    <name type="scientific">Arachis hypogaea</name>
    <name type="common">Peanut</name>
    <dbReference type="NCBI Taxonomy" id="3818"/>
    <lineage>
        <taxon>Eukaryota</taxon>
        <taxon>Viridiplantae</taxon>
        <taxon>Streptophyta</taxon>
        <taxon>Embryophyta</taxon>
        <taxon>Tracheophyta</taxon>
        <taxon>Spermatophyta</taxon>
        <taxon>Magnoliopsida</taxon>
        <taxon>eudicotyledons</taxon>
        <taxon>Gunneridae</taxon>
        <taxon>Pentapetalae</taxon>
        <taxon>rosids</taxon>
        <taxon>fabids</taxon>
        <taxon>Fabales</taxon>
        <taxon>Fabaceae</taxon>
        <taxon>Papilionoideae</taxon>
        <taxon>50 kb inversion clade</taxon>
        <taxon>dalbergioids sensu lato</taxon>
        <taxon>Dalbergieae</taxon>
        <taxon>Pterocarpus clade</taxon>
        <taxon>Arachis</taxon>
    </lineage>
</organism>
<evidence type="ECO:0000313" key="3">
    <source>
        <dbReference type="EMBL" id="RYR79923.1"/>
    </source>
</evidence>
<keyword evidence="4" id="KW-1185">Reference proteome</keyword>
<reference evidence="3 4" key="1">
    <citation type="submission" date="2019-01" db="EMBL/GenBank/DDBJ databases">
        <title>Sequencing of cultivated peanut Arachis hypogaea provides insights into genome evolution and oil improvement.</title>
        <authorList>
            <person name="Chen X."/>
        </authorList>
    </citation>
    <scope>NUCLEOTIDE SEQUENCE [LARGE SCALE GENOMIC DNA]</scope>
    <source>
        <strain evidence="4">cv. Fuhuasheng</strain>
        <tissue evidence="3">Leaves</tissue>
    </source>
</reference>
<proteinExistence type="inferred from homology"/>
<comment type="caution">
    <text evidence="3">The sequence shown here is derived from an EMBL/GenBank/DDBJ whole genome shotgun (WGS) entry which is preliminary data.</text>
</comment>
<evidence type="ECO:0000256" key="2">
    <source>
        <dbReference type="ARBA" id="ARBA00022729"/>
    </source>
</evidence>
<gene>
    <name evidence="3" type="ORF">Ahy_A01g004713</name>
</gene>
<keyword evidence="2" id="KW-0732">Signal</keyword>
<dbReference type="PANTHER" id="PTHR33227">
    <property type="entry name" value="STIGMA-SPECIFIC STIG1-LIKE PROTEIN 3"/>
    <property type="match status" value="1"/>
</dbReference>
<name>A0A445EX05_ARAHY</name>
<protein>
    <submittedName>
        <fullName evidence="3">Uncharacterized protein</fullName>
    </submittedName>
</protein>
<dbReference type="PANTHER" id="PTHR33227:SF48">
    <property type="entry name" value="STIGMA-SPECIFIC STIG1-LIKE PROTEIN 4"/>
    <property type="match status" value="1"/>
</dbReference>
<accession>A0A445EX05</accession>
<dbReference type="AlphaFoldDB" id="A0A445EX05"/>
<evidence type="ECO:0000313" key="4">
    <source>
        <dbReference type="Proteomes" id="UP000289738"/>
    </source>
</evidence>
<comment type="similarity">
    <text evidence="1">Belongs to the STIG1 family.</text>
</comment>
<dbReference type="EMBL" id="SDMP01000001">
    <property type="protein sequence ID" value="RYR79923.1"/>
    <property type="molecule type" value="Genomic_DNA"/>
</dbReference>
<dbReference type="InterPro" id="IPR006969">
    <property type="entry name" value="Stig-like"/>
</dbReference>
<sequence>MANTLNQNDITSVSSSPWLKKVVKRRHSYYGGCRMRPWICNNNGEFPPRSRCCGNRCVNVVSDRNNCGACGIRCAFNRQCCFGLCRDINWSILNCGKCGHRCPYGVLCVFGMCGYGDAPKQKPLHQPPLSVKPVQPASSV</sequence>